<evidence type="ECO:0000256" key="1">
    <source>
        <dbReference type="SAM" id="SignalP"/>
    </source>
</evidence>
<evidence type="ECO:0000313" key="3">
    <source>
        <dbReference type="Proteomes" id="UP000579153"/>
    </source>
</evidence>
<keyword evidence="1" id="KW-0732">Signal</keyword>
<feature type="signal peptide" evidence="1">
    <location>
        <begin position="1"/>
        <end position="23"/>
    </location>
</feature>
<sequence length="111" mass="11519">MRTRLPAALLLLLSWFLPASAQAQVAPHAVAVHARVQEHPGLQREPYREAVGQARHGLLGTAGPAGPAVLPSVLPRPRRGWAAVVASPVAGVPADRRPAAAPARGPPSTEC</sequence>
<comment type="caution">
    <text evidence="2">The sequence shown here is derived from an EMBL/GenBank/DDBJ whole genome shotgun (WGS) entry which is preliminary data.</text>
</comment>
<dbReference type="AlphaFoldDB" id="A0A7W9GI88"/>
<keyword evidence="3" id="KW-1185">Reference proteome</keyword>
<proteinExistence type="predicted"/>
<protein>
    <submittedName>
        <fullName evidence="2">Uncharacterized protein</fullName>
    </submittedName>
</protein>
<dbReference type="RefSeq" id="WP_185077283.1">
    <property type="nucleotide sequence ID" value="NZ_JACHMB010000001.1"/>
</dbReference>
<feature type="chain" id="PRO_5031177753" evidence="1">
    <location>
        <begin position="24"/>
        <end position="111"/>
    </location>
</feature>
<accession>A0A7W9GI88</accession>
<name>A0A7W9GI88_9ACTN</name>
<dbReference type="EMBL" id="JACHMB010000001">
    <property type="protein sequence ID" value="MBB5784324.1"/>
    <property type="molecule type" value="Genomic_DNA"/>
</dbReference>
<reference evidence="2 3" key="1">
    <citation type="submission" date="2020-08" db="EMBL/GenBank/DDBJ databases">
        <title>Sequencing the genomes of 1000 actinobacteria strains.</title>
        <authorList>
            <person name="Klenk H.-P."/>
        </authorList>
    </citation>
    <scope>NUCLEOTIDE SEQUENCE [LARGE SCALE GENOMIC DNA]</scope>
    <source>
        <strain evidence="2 3">DSM 45507</strain>
    </source>
</reference>
<evidence type="ECO:0000313" key="2">
    <source>
        <dbReference type="EMBL" id="MBB5784324.1"/>
    </source>
</evidence>
<dbReference type="Proteomes" id="UP000579153">
    <property type="component" value="Unassembled WGS sequence"/>
</dbReference>
<gene>
    <name evidence="2" type="ORF">HD596_011080</name>
</gene>
<organism evidence="2 3">
    <name type="scientific">Nonomuraea jabiensis</name>
    <dbReference type="NCBI Taxonomy" id="882448"/>
    <lineage>
        <taxon>Bacteria</taxon>
        <taxon>Bacillati</taxon>
        <taxon>Actinomycetota</taxon>
        <taxon>Actinomycetes</taxon>
        <taxon>Streptosporangiales</taxon>
        <taxon>Streptosporangiaceae</taxon>
        <taxon>Nonomuraea</taxon>
    </lineage>
</organism>